<keyword evidence="1" id="KW-0614">Plasmid</keyword>
<dbReference type="RefSeq" id="WP_065335195.1">
    <property type="nucleotide sequence ID" value="NZ_CP010647.1"/>
</dbReference>
<name>A0ABM6PJI2_9RHOB</name>
<reference evidence="1 2" key="2">
    <citation type="journal article" date="2017" name="Genome Biol. Evol.">
        <title>Trajectories and Drivers of Genome Evolution in Surface-Associated Marine Phaeobacter.</title>
        <authorList>
            <person name="Freese H.M."/>
            <person name="Sikorski J."/>
            <person name="Bunk B."/>
            <person name="Scheuner C."/>
            <person name="Meier-Kolthoff J.P."/>
            <person name="Sproer C."/>
            <person name="Gram L."/>
            <person name="Overmann J."/>
        </authorList>
    </citation>
    <scope>NUCLEOTIDE SEQUENCE [LARGE SCALE GENOMIC DNA]</scope>
    <source>
        <strain evidence="1 2">P36</strain>
    </source>
</reference>
<proteinExistence type="predicted"/>
<organism evidence="1 2">
    <name type="scientific">Phaeobacter piscinae</name>
    <dbReference type="NCBI Taxonomy" id="1580596"/>
    <lineage>
        <taxon>Bacteria</taxon>
        <taxon>Pseudomonadati</taxon>
        <taxon>Pseudomonadota</taxon>
        <taxon>Alphaproteobacteria</taxon>
        <taxon>Rhodobacterales</taxon>
        <taxon>Roseobacteraceae</taxon>
        <taxon>Phaeobacter</taxon>
    </lineage>
</organism>
<reference evidence="1 2" key="1">
    <citation type="journal article" date="2017" name="Front. Microbiol.">
        <title>Phaeobacter piscinae sp. nov., a species of the Roseobacter group and potential aquaculture probiont.</title>
        <authorList>
            <person name="Sonnenschein E.C."/>
            <person name="Phippen C.B.W."/>
            <person name="Nielsen K.F."/>
            <person name="Mateiu R.V."/>
            <person name="Melchiorsen J."/>
            <person name="Gram L."/>
            <person name="Overmann J."/>
            <person name="Freese H.M."/>
        </authorList>
    </citation>
    <scope>NUCLEOTIDE SEQUENCE [LARGE SCALE GENOMIC DNA]</scope>
    <source>
        <strain evidence="1 2">P36</strain>
    </source>
</reference>
<dbReference type="Proteomes" id="UP000218891">
    <property type="component" value="Plasmid pP36_d"/>
</dbReference>
<geneLocation type="plasmid" evidence="1 2">
    <name>pP36_d</name>
</geneLocation>
<accession>A0ABM6PJI2</accession>
<reference evidence="1 2" key="4">
    <citation type="journal article" date="2018" name="Environ. Microbiol. Rep.">
        <title>Phylogenetic distribution of roseobacticides in the Roseobacter group and their effect on microalgae.</title>
        <authorList>
            <person name="Sonnenschein E.C."/>
            <person name="Phippen C.B."/>
            <person name="Bentzon-Tilia M."/>
            <person name="Rasmussen S.A."/>
            <person name="Nielsen K.F."/>
            <person name="Gram L."/>
        </authorList>
    </citation>
    <scope>NUCLEOTIDE SEQUENCE [LARGE SCALE GENOMIC DNA]</scope>
    <source>
        <strain evidence="1 2">P36</strain>
    </source>
</reference>
<sequence length="65" mass="7423">MMEAIYFRAYLSGYSGRVLPRRVRRLIAGSELHRAWLLGYMGFFEQDGIKFGPANPYGLAAPRRA</sequence>
<reference evidence="1 2" key="3">
    <citation type="journal article" date="2017" name="Int. J. Syst. Evol. Microbiol.">
        <title>Adaptation of Surface-Associated Bacteria to the Open Ocean: A Genomically Distinct Subpopulation of Phaeobacter gallaeciensis Colonizes Pacific Mesozooplankton.</title>
        <authorList>
            <person name="Freese H.M."/>
            <person name="Methner A."/>
            <person name="Overmann J."/>
        </authorList>
    </citation>
    <scope>NUCLEOTIDE SEQUENCE [LARGE SCALE GENOMIC DNA]</scope>
    <source>
        <strain evidence="1 2">P36</strain>
    </source>
</reference>
<evidence type="ECO:0008006" key="3">
    <source>
        <dbReference type="Google" id="ProtNLM"/>
    </source>
</evidence>
<gene>
    <name evidence="1" type="ORF">PhaeoP36_03926</name>
</gene>
<dbReference type="EMBL" id="CP010647">
    <property type="protein sequence ID" value="ATG38002.1"/>
    <property type="molecule type" value="Genomic_DNA"/>
</dbReference>
<evidence type="ECO:0000313" key="1">
    <source>
        <dbReference type="EMBL" id="ATG38002.1"/>
    </source>
</evidence>
<protein>
    <recommendedName>
        <fullName evidence="3">Transposase</fullName>
    </recommendedName>
</protein>
<evidence type="ECO:0000313" key="2">
    <source>
        <dbReference type="Proteomes" id="UP000218891"/>
    </source>
</evidence>
<keyword evidence="2" id="KW-1185">Reference proteome</keyword>